<name>A0ABN8AXT8_CHISP</name>
<keyword evidence="3" id="KW-0067">ATP-binding</keyword>
<reference evidence="4" key="1">
    <citation type="submission" date="2021-12" db="EMBL/GenBank/DDBJ databases">
        <authorList>
            <person name="King R."/>
        </authorList>
    </citation>
    <scope>NUCLEOTIDE SEQUENCE</scope>
</reference>
<sequence length="193" mass="22016">MANIKYFLMTGEPGVGKTTLTKKLNSLLRSEGIKTCGFYTEEVRQNRIREGFDVVTLDGQRGRLARDMTVMSGLVKFRVGKYAVLVQEFENVALPALKQPNESGPYLLIIDEIGKMEFFSHSFKTVVQEIFRPDSKCMVLATLPLRNSDKLIENIRNHANAKLWTVTRENRNCLHGNIMEEVLTSFNSNRKQI</sequence>
<dbReference type="SUPFAM" id="SSF52540">
    <property type="entry name" value="P-loop containing nucleoside triphosphate hydrolases"/>
    <property type="match status" value="1"/>
</dbReference>
<evidence type="ECO:0000313" key="5">
    <source>
        <dbReference type="Proteomes" id="UP001153292"/>
    </source>
</evidence>
<accession>A0ABN8AXT8</accession>
<gene>
    <name evidence="4" type="ORF">CHILSU_LOCUS1153</name>
</gene>
<keyword evidence="5" id="KW-1185">Reference proteome</keyword>
<evidence type="ECO:0000313" key="4">
    <source>
        <dbReference type="EMBL" id="CAH0398046.1"/>
    </source>
</evidence>
<dbReference type="InterPro" id="IPR004948">
    <property type="entry name" value="Nuc-triphosphatase_THEP1"/>
</dbReference>
<dbReference type="CDD" id="cd19482">
    <property type="entry name" value="RecA-like_Thep1"/>
    <property type="match status" value="1"/>
</dbReference>
<dbReference type="HAMAP" id="MF_00796">
    <property type="entry name" value="NTPase_1"/>
    <property type="match status" value="1"/>
</dbReference>
<keyword evidence="1" id="KW-0547">Nucleotide-binding</keyword>
<dbReference type="PANTHER" id="PTHR43146">
    <property type="entry name" value="CANCER-RELATED NUCLEOSIDE-TRIPHOSPHATASE"/>
    <property type="match status" value="1"/>
</dbReference>
<dbReference type="NCBIfam" id="NF010248">
    <property type="entry name" value="PRK13695.1"/>
    <property type="match status" value="1"/>
</dbReference>
<evidence type="ECO:0000256" key="1">
    <source>
        <dbReference type="ARBA" id="ARBA00022741"/>
    </source>
</evidence>
<dbReference type="Gene3D" id="3.40.50.300">
    <property type="entry name" value="P-loop containing nucleotide triphosphate hydrolases"/>
    <property type="match status" value="1"/>
</dbReference>
<organism evidence="4 5">
    <name type="scientific">Chilo suppressalis</name>
    <name type="common">Asiatic rice borer moth</name>
    <dbReference type="NCBI Taxonomy" id="168631"/>
    <lineage>
        <taxon>Eukaryota</taxon>
        <taxon>Metazoa</taxon>
        <taxon>Ecdysozoa</taxon>
        <taxon>Arthropoda</taxon>
        <taxon>Hexapoda</taxon>
        <taxon>Insecta</taxon>
        <taxon>Pterygota</taxon>
        <taxon>Neoptera</taxon>
        <taxon>Endopterygota</taxon>
        <taxon>Lepidoptera</taxon>
        <taxon>Glossata</taxon>
        <taxon>Ditrysia</taxon>
        <taxon>Pyraloidea</taxon>
        <taxon>Crambidae</taxon>
        <taxon>Crambinae</taxon>
        <taxon>Chilo</taxon>
    </lineage>
</organism>
<dbReference type="InterPro" id="IPR027417">
    <property type="entry name" value="P-loop_NTPase"/>
</dbReference>
<evidence type="ECO:0000256" key="2">
    <source>
        <dbReference type="ARBA" id="ARBA00022801"/>
    </source>
</evidence>
<dbReference type="Pfam" id="PF03266">
    <property type="entry name" value="NTPase_1"/>
    <property type="match status" value="1"/>
</dbReference>
<dbReference type="Proteomes" id="UP001153292">
    <property type="component" value="Chromosome 10"/>
</dbReference>
<dbReference type="PANTHER" id="PTHR43146:SF1">
    <property type="entry name" value="CANCER-RELATED NUCLEOSIDE-TRIPHOSPHATASE"/>
    <property type="match status" value="1"/>
</dbReference>
<evidence type="ECO:0008006" key="6">
    <source>
        <dbReference type="Google" id="ProtNLM"/>
    </source>
</evidence>
<dbReference type="EMBL" id="OU963903">
    <property type="protein sequence ID" value="CAH0398046.1"/>
    <property type="molecule type" value="Genomic_DNA"/>
</dbReference>
<evidence type="ECO:0000256" key="3">
    <source>
        <dbReference type="ARBA" id="ARBA00022840"/>
    </source>
</evidence>
<keyword evidence="2" id="KW-0378">Hydrolase</keyword>
<proteinExistence type="inferred from homology"/>
<protein>
    <recommendedName>
        <fullName evidence="6">AAA+ ATPase domain-containing protein</fullName>
    </recommendedName>
</protein>